<evidence type="ECO:0000256" key="2">
    <source>
        <dbReference type="SAM" id="Phobius"/>
    </source>
</evidence>
<feature type="transmembrane region" description="Helical" evidence="2">
    <location>
        <begin position="163"/>
        <end position="187"/>
    </location>
</feature>
<dbReference type="GO" id="GO:0016020">
    <property type="term" value="C:membrane"/>
    <property type="evidence" value="ECO:0007669"/>
    <property type="project" value="InterPro"/>
</dbReference>
<feature type="transmembrane region" description="Helical" evidence="2">
    <location>
        <begin position="104"/>
        <end position="124"/>
    </location>
</feature>
<name>A0A2H3L5N9_9CHLR</name>
<evidence type="ECO:0000256" key="1">
    <source>
        <dbReference type="ARBA" id="ARBA00007362"/>
    </source>
</evidence>
<protein>
    <recommendedName>
        <fullName evidence="3">EamA domain-containing protein</fullName>
    </recommendedName>
</protein>
<comment type="similarity">
    <text evidence="1">Belongs to the EamA transporter family.</text>
</comment>
<comment type="caution">
    <text evidence="4">The sequence shown here is derived from an EMBL/GenBank/DDBJ whole genome shotgun (WGS) entry which is preliminary data.</text>
</comment>
<feature type="domain" description="EamA" evidence="3">
    <location>
        <begin position="164"/>
        <end position="298"/>
    </location>
</feature>
<feature type="transmembrane region" description="Helical" evidence="2">
    <location>
        <begin position="256"/>
        <end position="275"/>
    </location>
</feature>
<feature type="transmembrane region" description="Helical" evidence="2">
    <location>
        <begin position="78"/>
        <end position="98"/>
    </location>
</feature>
<dbReference type="RefSeq" id="WP_097654192.1">
    <property type="nucleotide sequence ID" value="NZ_LYXE01000127.1"/>
</dbReference>
<feature type="transmembrane region" description="Helical" evidence="2">
    <location>
        <begin position="48"/>
        <end position="66"/>
    </location>
</feature>
<dbReference type="SUPFAM" id="SSF103481">
    <property type="entry name" value="Multidrug resistance efflux transporter EmrE"/>
    <property type="match status" value="2"/>
</dbReference>
<keyword evidence="2" id="KW-1133">Transmembrane helix</keyword>
<keyword evidence="5" id="KW-1185">Reference proteome</keyword>
<dbReference type="PANTHER" id="PTHR22911:SF79">
    <property type="entry name" value="MOBA-LIKE NTP TRANSFERASE DOMAIN-CONTAINING PROTEIN"/>
    <property type="match status" value="1"/>
</dbReference>
<feature type="transmembrane region" description="Helical" evidence="2">
    <location>
        <begin position="12"/>
        <end position="36"/>
    </location>
</feature>
<organism evidence="4 5">
    <name type="scientific">Candidatus Chloroploca asiatica</name>
    <dbReference type="NCBI Taxonomy" id="1506545"/>
    <lineage>
        <taxon>Bacteria</taxon>
        <taxon>Bacillati</taxon>
        <taxon>Chloroflexota</taxon>
        <taxon>Chloroflexia</taxon>
        <taxon>Chloroflexales</taxon>
        <taxon>Chloroflexineae</taxon>
        <taxon>Oscillochloridaceae</taxon>
        <taxon>Candidatus Chloroploca</taxon>
    </lineage>
</organism>
<keyword evidence="2" id="KW-0472">Membrane</keyword>
<dbReference type="Proteomes" id="UP000220922">
    <property type="component" value="Unassembled WGS sequence"/>
</dbReference>
<evidence type="ECO:0000313" key="5">
    <source>
        <dbReference type="Proteomes" id="UP000220922"/>
    </source>
</evidence>
<evidence type="ECO:0000313" key="4">
    <source>
        <dbReference type="EMBL" id="PDV97565.1"/>
    </source>
</evidence>
<reference evidence="4 5" key="1">
    <citation type="submission" date="2016-05" db="EMBL/GenBank/DDBJ databases">
        <authorList>
            <person name="Lavstsen T."/>
            <person name="Jespersen J.S."/>
        </authorList>
    </citation>
    <scope>NUCLEOTIDE SEQUENCE [LARGE SCALE GENOMIC DNA]</scope>
    <source>
        <strain evidence="4 5">B7-9</strain>
    </source>
</reference>
<evidence type="ECO:0000259" key="3">
    <source>
        <dbReference type="Pfam" id="PF00892"/>
    </source>
</evidence>
<dbReference type="InterPro" id="IPR000620">
    <property type="entry name" value="EamA_dom"/>
</dbReference>
<dbReference type="Pfam" id="PF00892">
    <property type="entry name" value="EamA"/>
    <property type="match status" value="2"/>
</dbReference>
<dbReference type="EMBL" id="LYXE01000127">
    <property type="protein sequence ID" value="PDV97565.1"/>
    <property type="molecule type" value="Genomic_DNA"/>
</dbReference>
<dbReference type="OrthoDB" id="150760at2"/>
<feature type="domain" description="EamA" evidence="3">
    <location>
        <begin position="13"/>
        <end position="150"/>
    </location>
</feature>
<dbReference type="PANTHER" id="PTHR22911">
    <property type="entry name" value="ACYL-MALONYL CONDENSING ENZYME-RELATED"/>
    <property type="match status" value="1"/>
</dbReference>
<feature type="transmembrane region" description="Helical" evidence="2">
    <location>
        <begin position="281"/>
        <end position="298"/>
    </location>
</feature>
<proteinExistence type="inferred from homology"/>
<sequence length="304" mass="32348">MTTSVVSPGQLRLGVIFIAIAATLWGTVGIATRALFLISETNPLSVGFFRLALASPVLLLATYVTLGRAGFRIQGRDFWLMLGLGLAMALYQVTYFAAIERLGVTVAVLIALCTCPVMVAMLAAPLLKERLTATVGVAMVLALVGTVLLVGGGPDLGRDRNEMMIGVMLALGTGLSYAFVTMTSRALAPRYHPLQPISLGFTAGALMILPFVLAGGLVLDYPPLGWLLLLHLGLIPTAFGYILFLQGMRTTSATVASILTLFEPLTSTVLAWWLFQERLGQLGFLGAALLLGAMFILMRGDRTS</sequence>
<gene>
    <name evidence="4" type="ORF">A9Q02_03675</name>
</gene>
<accession>A0A2H3L5N9</accession>
<feature type="transmembrane region" description="Helical" evidence="2">
    <location>
        <begin position="224"/>
        <end position="244"/>
    </location>
</feature>
<dbReference type="AlphaFoldDB" id="A0A2H3L5N9"/>
<keyword evidence="2" id="KW-0812">Transmembrane</keyword>
<feature type="transmembrane region" description="Helical" evidence="2">
    <location>
        <begin position="131"/>
        <end position="151"/>
    </location>
</feature>
<feature type="transmembrane region" description="Helical" evidence="2">
    <location>
        <begin position="199"/>
        <end position="218"/>
    </location>
</feature>
<dbReference type="InterPro" id="IPR037185">
    <property type="entry name" value="EmrE-like"/>
</dbReference>